<name>A0AAX2LVZ1_VIBFL</name>
<dbReference type="KEGG" id="vfl:AL536_04125"/>
<keyword evidence="3" id="KW-1185">Reference proteome</keyword>
<reference evidence="3" key="1">
    <citation type="submission" date="2015-12" db="EMBL/GenBank/DDBJ databases">
        <title>FDA dAtabase for Regulatory Grade micrObial Sequences (FDA-ARGOS): Supporting development and validation of Infectious Disease Dx tests.</title>
        <authorList>
            <person name="Hoffmann M."/>
            <person name="Allard M."/>
            <person name="Evans P."/>
            <person name="Brown E."/>
            <person name="Tallon L.J."/>
            <person name="Sadzewicz L."/>
            <person name="Sengamalay N."/>
            <person name="Ott S."/>
            <person name="Godinez A."/>
            <person name="Nagaraj S."/>
            <person name="Vyas G."/>
            <person name="Aluvathingal J."/>
            <person name="Nadendla S."/>
            <person name="Geyer C."/>
            <person name="Sichtig H."/>
        </authorList>
    </citation>
    <scope>NUCLEOTIDE SEQUENCE [LARGE SCALE GENOMIC DNA]</scope>
    <source>
        <strain evidence="3">ATCC 33809</strain>
    </source>
</reference>
<dbReference type="EMBL" id="UHIP01000002">
    <property type="protein sequence ID" value="SUQ27543.1"/>
    <property type="molecule type" value="Genomic_DNA"/>
</dbReference>
<dbReference type="EMBL" id="CP014034">
    <property type="protein sequence ID" value="AMF92670.1"/>
    <property type="molecule type" value="Genomic_DNA"/>
</dbReference>
<accession>A0AAX2LVZ1</accession>
<proteinExistence type="predicted"/>
<dbReference type="Proteomes" id="UP000254626">
    <property type="component" value="Unassembled WGS sequence"/>
</dbReference>
<evidence type="ECO:0000313" key="2">
    <source>
        <dbReference type="EMBL" id="SUQ27543.1"/>
    </source>
</evidence>
<organism evidence="2 4">
    <name type="scientific">Vibrio fluvialis</name>
    <dbReference type="NCBI Taxonomy" id="676"/>
    <lineage>
        <taxon>Bacteria</taxon>
        <taxon>Pseudomonadati</taxon>
        <taxon>Pseudomonadota</taxon>
        <taxon>Gammaproteobacteria</taxon>
        <taxon>Vibrionales</taxon>
        <taxon>Vibrionaceae</taxon>
        <taxon>Vibrio</taxon>
    </lineage>
</organism>
<evidence type="ECO:0000313" key="3">
    <source>
        <dbReference type="Proteomes" id="UP000057088"/>
    </source>
</evidence>
<protein>
    <recommendedName>
        <fullName evidence="5">Secreted protein</fullName>
    </recommendedName>
</protein>
<reference evidence="1" key="2">
    <citation type="submission" date="2018-01" db="EMBL/GenBank/DDBJ databases">
        <title>FDA dAtabase for Regulatory Grade micrObial Sequences (FDA-ARGOS): Supporting development and validation of Infectious Disease Dx tests.</title>
        <authorList>
            <person name="Hoffmann M."/>
            <person name="Allard M."/>
            <person name="Evans P."/>
            <person name="Brown E."/>
            <person name="Tallon L."/>
            <person name="Sadzewicz L."/>
            <person name="Sengamalay N."/>
            <person name="Ott S."/>
            <person name="Godinez A."/>
            <person name="Nagaraj S."/>
            <person name="Vyas G."/>
            <person name="Aluvathingal J."/>
            <person name="Nadendla S."/>
            <person name="Geyer C."/>
            <person name="Sichtig H."/>
        </authorList>
    </citation>
    <scope>NUCLEOTIDE SEQUENCE</scope>
    <source>
        <strain evidence="1">ATCC 33809</strain>
    </source>
</reference>
<gene>
    <name evidence="1" type="ORF">AL536_04125</name>
    <name evidence="2" type="ORF">NCTC11327_04438</name>
</gene>
<dbReference type="AlphaFoldDB" id="A0AAX2LVZ1"/>
<sequence length="78" mass="8551">MNMMLIHPAPHVAPVSMLSVFQLLAYWSPMSQTKALTPRRAKQGRSFVNSSLPREGRLTVLLNVATFAAGLTLVSGER</sequence>
<evidence type="ECO:0000313" key="1">
    <source>
        <dbReference type="EMBL" id="AMF92670.1"/>
    </source>
</evidence>
<reference evidence="2 4" key="3">
    <citation type="submission" date="2018-06" db="EMBL/GenBank/DDBJ databases">
        <authorList>
            <consortium name="Pathogen Informatics"/>
            <person name="Doyle S."/>
        </authorList>
    </citation>
    <scope>NUCLEOTIDE SEQUENCE [LARGE SCALE GENOMIC DNA]</scope>
    <source>
        <strain evidence="2 4">NCTC11327</strain>
    </source>
</reference>
<dbReference type="Proteomes" id="UP000057088">
    <property type="component" value="Chromosome 1"/>
</dbReference>
<evidence type="ECO:0008006" key="5">
    <source>
        <dbReference type="Google" id="ProtNLM"/>
    </source>
</evidence>
<evidence type="ECO:0000313" key="4">
    <source>
        <dbReference type="Proteomes" id="UP000254626"/>
    </source>
</evidence>